<reference evidence="2 3" key="1">
    <citation type="submission" date="2020-05" db="EMBL/GenBank/DDBJ databases">
        <title>Descriptions of Corynebacterium xxxx sp. nov., Corynebacterium yyyy sp. nov. and Corynebacterium zzzz sp. nov.</title>
        <authorList>
            <person name="Zhang G."/>
        </authorList>
    </citation>
    <scope>NUCLEOTIDE SEQUENCE [LARGE SCALE GENOMIC DNA]</scope>
    <source>
        <strain evidence="3">zg-913</strain>
    </source>
</reference>
<dbReference type="EMBL" id="JABFED010000002">
    <property type="protein sequence ID" value="MBA1836973.1"/>
    <property type="molecule type" value="Genomic_DNA"/>
</dbReference>
<dbReference type="CDD" id="cd00090">
    <property type="entry name" value="HTH_ARSR"/>
    <property type="match status" value="1"/>
</dbReference>
<dbReference type="Gene3D" id="1.10.10.10">
    <property type="entry name" value="Winged helix-like DNA-binding domain superfamily/Winged helix DNA-binding domain"/>
    <property type="match status" value="1"/>
</dbReference>
<dbReference type="AlphaFoldDB" id="A0A7V9A1F7"/>
<dbReference type="InterPro" id="IPR036388">
    <property type="entry name" value="WH-like_DNA-bd_sf"/>
</dbReference>
<dbReference type="InterPro" id="IPR036390">
    <property type="entry name" value="WH_DNA-bd_sf"/>
</dbReference>
<feature type="region of interest" description="Disordered" evidence="1">
    <location>
        <begin position="1"/>
        <end position="42"/>
    </location>
</feature>
<gene>
    <name evidence="2" type="ORF">HMA55_03495</name>
</gene>
<evidence type="ECO:0000313" key="2">
    <source>
        <dbReference type="EMBL" id="MBA1836973.1"/>
    </source>
</evidence>
<protein>
    <submittedName>
        <fullName evidence="2">Transcriptional regulator</fullName>
    </submittedName>
</protein>
<organism evidence="2 3">
    <name type="scientific">Corynebacterium wankanglinii</name>
    <dbReference type="NCBI Taxonomy" id="2735136"/>
    <lineage>
        <taxon>Bacteria</taxon>
        <taxon>Bacillati</taxon>
        <taxon>Actinomycetota</taxon>
        <taxon>Actinomycetes</taxon>
        <taxon>Mycobacteriales</taxon>
        <taxon>Corynebacteriaceae</taxon>
        <taxon>Corynebacterium</taxon>
    </lineage>
</organism>
<name>A0A7V9A1F7_9CORY</name>
<evidence type="ECO:0000256" key="1">
    <source>
        <dbReference type="SAM" id="MobiDB-lite"/>
    </source>
</evidence>
<accession>A0A7V9A1F7</accession>
<dbReference type="Pfam" id="PF12840">
    <property type="entry name" value="HTH_20"/>
    <property type="match status" value="1"/>
</dbReference>
<evidence type="ECO:0000313" key="3">
    <source>
        <dbReference type="Proteomes" id="UP000577408"/>
    </source>
</evidence>
<dbReference type="SUPFAM" id="SSF46785">
    <property type="entry name" value="Winged helix' DNA-binding domain"/>
    <property type="match status" value="1"/>
</dbReference>
<keyword evidence="3" id="KW-1185">Reference proteome</keyword>
<dbReference type="PANTHER" id="PTHR30363">
    <property type="entry name" value="HTH-TYPE TRANSCRIPTIONAL REGULATOR SRLR-RELATED"/>
    <property type="match status" value="1"/>
</dbReference>
<dbReference type="Proteomes" id="UP000577408">
    <property type="component" value="Unassembled WGS sequence"/>
</dbReference>
<comment type="caution">
    <text evidence="2">The sequence shown here is derived from an EMBL/GenBank/DDBJ whole genome shotgun (WGS) entry which is preliminary data.</text>
</comment>
<dbReference type="InterPro" id="IPR050313">
    <property type="entry name" value="Carb_Metab_HTH_regulators"/>
</dbReference>
<sequence>MRQEYLEHTSVVKRQRPRPHRAKGGATVESHTSAFAGASRAGRDTRSQVMSVLLKRGPVAASDIADELDLSAAGVRRHVDKLVEEGLAEPCAARAVTGEEQGRGRPAKHFQLTAAGRERFGSHYDGLALDAVELIQKMGGEDAVREFARARVEKILGGVEPADDAEETARRVAAALEEHGYAPSVHRTDAGIQICQHHCPVSAVAAAHPEFCEAEREAVARIVDTHVQPLALISDGHGICTTNIPLAARRSSTPAAGTATKGAADND</sequence>
<dbReference type="InterPro" id="IPR011991">
    <property type="entry name" value="ArsR-like_HTH"/>
</dbReference>
<feature type="compositionally biased region" description="Basic residues" evidence="1">
    <location>
        <begin position="11"/>
        <end position="23"/>
    </location>
</feature>
<proteinExistence type="predicted"/>
<dbReference type="PANTHER" id="PTHR30363:SF28">
    <property type="entry name" value="TRANSCRIPTIONAL REGULATORY PROTEIN-RELATED"/>
    <property type="match status" value="1"/>
</dbReference>